<gene>
    <name evidence="1" type="ORF">CDIF1296T_phi096</name>
</gene>
<dbReference type="Proteomes" id="UP001510562">
    <property type="component" value="Chromosome"/>
</dbReference>
<proteinExistence type="predicted"/>
<name>A0ACA7UP88_CLODI</name>
<organism evidence="1 2">
    <name type="scientific">Clostridioides difficile ATCC 9689 = DSM 1296</name>
    <dbReference type="NCBI Taxonomy" id="1121308"/>
    <lineage>
        <taxon>Bacteria</taxon>
        <taxon>Bacillati</taxon>
        <taxon>Bacillota</taxon>
        <taxon>Clostridia</taxon>
        <taxon>Peptostreptococcales</taxon>
        <taxon>Peptostreptococcaceae</taxon>
        <taxon>Clostridioides</taxon>
    </lineage>
</organism>
<keyword evidence="2" id="KW-1185">Reference proteome</keyword>
<dbReference type="EMBL" id="CP011970">
    <property type="protein sequence ID" value="AKP44770.1"/>
    <property type="molecule type" value="Genomic_DNA"/>
</dbReference>
<protein>
    <submittedName>
        <fullName evidence="1">Uncharacterized protein</fullName>
    </submittedName>
</protein>
<evidence type="ECO:0000313" key="2">
    <source>
        <dbReference type="Proteomes" id="UP001510562"/>
    </source>
</evidence>
<sequence length="57" mass="6868">MNLWSKIEEPVMRAVSGIVFNIWGNVCFSIYYIEENKQIELEIYDRPYRYEGKKNSC</sequence>
<accession>A0ACA7UP88</accession>
<evidence type="ECO:0000313" key="1">
    <source>
        <dbReference type="EMBL" id="AKP44770.1"/>
    </source>
</evidence>
<reference evidence="1 2" key="1">
    <citation type="journal article" date="2015" name="Genome Announc.">
        <title>Complete Genome Sequence of the Novel Temperate Clostridium difficile Phage phiCDIF1296T.</title>
        <authorList>
            <person name="Wittmann J."/>
            <person name="Riedel T."/>
            <person name="Bunk B."/>
            <person name="Sproer C."/>
            <person name="Gronow S."/>
            <person name="Overmann J."/>
        </authorList>
    </citation>
    <scope>NUCLEOTIDE SEQUENCE [LARGE SCALE GENOMIC DNA]</scope>
    <source>
        <strain evidence="2">ATCC 9689 / DSM 1296 / BCRC 10642 / JCM 1296 / NCIMB 10666 / NCTC 11209 / 90556-M6S</strain>
    </source>
</reference>